<gene>
    <name evidence="3" type="ORF">EI97DRAFT_453956</name>
</gene>
<feature type="transmembrane region" description="Helical" evidence="2">
    <location>
        <begin position="133"/>
        <end position="159"/>
    </location>
</feature>
<keyword evidence="2" id="KW-1133">Transmembrane helix</keyword>
<feature type="transmembrane region" description="Helical" evidence="2">
    <location>
        <begin position="104"/>
        <end position="124"/>
    </location>
</feature>
<protein>
    <submittedName>
        <fullName evidence="3">Uncharacterized protein</fullName>
    </submittedName>
</protein>
<feature type="transmembrane region" description="Helical" evidence="2">
    <location>
        <begin position="300"/>
        <end position="325"/>
    </location>
</feature>
<feature type="compositionally biased region" description="Basic and acidic residues" evidence="1">
    <location>
        <begin position="253"/>
        <end position="264"/>
    </location>
</feature>
<keyword evidence="2" id="KW-0812">Transmembrane</keyword>
<dbReference type="OrthoDB" id="3793902at2759"/>
<proteinExistence type="predicted"/>
<feature type="transmembrane region" description="Helical" evidence="2">
    <location>
        <begin position="64"/>
        <end position="84"/>
    </location>
</feature>
<evidence type="ECO:0000313" key="3">
    <source>
        <dbReference type="EMBL" id="KAF2280704.1"/>
    </source>
</evidence>
<feature type="region of interest" description="Disordered" evidence="1">
    <location>
        <begin position="253"/>
        <end position="276"/>
    </location>
</feature>
<keyword evidence="2" id="KW-0472">Membrane</keyword>
<evidence type="ECO:0000256" key="2">
    <source>
        <dbReference type="SAM" id="Phobius"/>
    </source>
</evidence>
<feature type="transmembrane region" description="Helical" evidence="2">
    <location>
        <begin position="462"/>
        <end position="480"/>
    </location>
</feature>
<dbReference type="AlphaFoldDB" id="A0A6A6JWX7"/>
<dbReference type="RefSeq" id="XP_033658242.1">
    <property type="nucleotide sequence ID" value="XM_033800493.1"/>
</dbReference>
<dbReference type="GeneID" id="54553668"/>
<dbReference type="EMBL" id="ML986484">
    <property type="protein sequence ID" value="KAF2280704.1"/>
    <property type="molecule type" value="Genomic_DNA"/>
</dbReference>
<dbReference type="Proteomes" id="UP000800097">
    <property type="component" value="Unassembled WGS sequence"/>
</dbReference>
<accession>A0A6A6JWX7</accession>
<name>A0A6A6JWX7_WESOR</name>
<keyword evidence="4" id="KW-1185">Reference proteome</keyword>
<reference evidence="3" key="1">
    <citation type="journal article" date="2020" name="Stud. Mycol.">
        <title>101 Dothideomycetes genomes: a test case for predicting lifestyles and emergence of pathogens.</title>
        <authorList>
            <person name="Haridas S."/>
            <person name="Albert R."/>
            <person name="Binder M."/>
            <person name="Bloem J."/>
            <person name="Labutti K."/>
            <person name="Salamov A."/>
            <person name="Andreopoulos B."/>
            <person name="Baker S."/>
            <person name="Barry K."/>
            <person name="Bills G."/>
            <person name="Bluhm B."/>
            <person name="Cannon C."/>
            <person name="Castanera R."/>
            <person name="Culley D."/>
            <person name="Daum C."/>
            <person name="Ezra D."/>
            <person name="Gonzalez J."/>
            <person name="Henrissat B."/>
            <person name="Kuo A."/>
            <person name="Liang C."/>
            <person name="Lipzen A."/>
            <person name="Lutzoni F."/>
            <person name="Magnuson J."/>
            <person name="Mondo S."/>
            <person name="Nolan M."/>
            <person name="Ohm R."/>
            <person name="Pangilinan J."/>
            <person name="Park H.-J."/>
            <person name="Ramirez L."/>
            <person name="Alfaro M."/>
            <person name="Sun H."/>
            <person name="Tritt A."/>
            <person name="Yoshinaga Y."/>
            <person name="Zwiers L.-H."/>
            <person name="Turgeon B."/>
            <person name="Goodwin S."/>
            <person name="Spatafora J."/>
            <person name="Crous P."/>
            <person name="Grigoriev I."/>
        </authorList>
    </citation>
    <scope>NUCLEOTIDE SEQUENCE</scope>
    <source>
        <strain evidence="3">CBS 379.55</strain>
    </source>
</reference>
<evidence type="ECO:0000256" key="1">
    <source>
        <dbReference type="SAM" id="MobiDB-lite"/>
    </source>
</evidence>
<organism evidence="3 4">
    <name type="scientific">Westerdykella ornata</name>
    <dbReference type="NCBI Taxonomy" id="318751"/>
    <lineage>
        <taxon>Eukaryota</taxon>
        <taxon>Fungi</taxon>
        <taxon>Dikarya</taxon>
        <taxon>Ascomycota</taxon>
        <taxon>Pezizomycotina</taxon>
        <taxon>Dothideomycetes</taxon>
        <taxon>Pleosporomycetidae</taxon>
        <taxon>Pleosporales</taxon>
        <taxon>Sporormiaceae</taxon>
        <taxon>Westerdykella</taxon>
    </lineage>
</organism>
<feature type="transmembrane region" description="Helical" evidence="2">
    <location>
        <begin position="524"/>
        <end position="550"/>
    </location>
</feature>
<sequence length="580" mass="66186">MDVWNPSSERFAFSRHVTRTWRQLYHVHHLQWYRWVLRGAAGLHLTPNFGKLYWHYSTHHSPSVFPDFLAFSLSVAARVVWHFLFRDPGGFLGFKRPGRGYRWVVAGILGLTTLPNGVVHVWALKMALRKDMVLLSGVVTAVLAIVFFVPLAGLAWWMAWKYLLAADESNEEFEPVVKWSVIVSAGGQVQDWEPPAVEPYRDEPADGTEVNGYLAEAYGKQTLAAEELLLDVDSAGVAGPVEVQSLGLDAVHDEEAEDQGRELDDAPNATSATDATLPSRCPTLARFEYMPQRYSGPHSWFSYPIIPVVLSTYGTILLIVLPIFIHEDRAYDLRAPSPTLKRSLDMPLGLYLLSFYAAKHCIRASLFERFSIAPPEPWKQMISILPSWFGTGGTFKNQDTGEITVYDPRRRAFPWQAYRNPALIRTRAYIKKYNDCADAACTSYWGHSGRPTKSDFRFRPTIYRVGFLLLAGYFALKGFWNTVFYDVPNEFEERLRHWKSITPADIARIRRILALWQGLVYTGLYFTVMALSYAAASTGSMVTLFFMAVWKHVPEEAKEETYRAAREAQEREIERRSRQE</sequence>
<evidence type="ECO:0000313" key="4">
    <source>
        <dbReference type="Proteomes" id="UP000800097"/>
    </source>
</evidence>